<feature type="domain" description="C2H2-type" evidence="7">
    <location>
        <begin position="296"/>
        <end position="323"/>
    </location>
</feature>
<dbReference type="Proteomes" id="UP000695023">
    <property type="component" value="Unplaced"/>
</dbReference>
<dbReference type="PROSITE" id="PS00028">
    <property type="entry name" value="ZINC_FINGER_C2H2_1"/>
    <property type="match status" value="3"/>
</dbReference>
<evidence type="ECO:0000256" key="2">
    <source>
        <dbReference type="ARBA" id="ARBA00022737"/>
    </source>
</evidence>
<accession>A0A9Y3R0D0</accession>
<evidence type="ECO:0000313" key="8">
    <source>
        <dbReference type="Proteomes" id="UP000695023"/>
    </source>
</evidence>
<dbReference type="Gene3D" id="3.30.160.60">
    <property type="entry name" value="Classic Zinc Finger"/>
    <property type="match status" value="3"/>
</dbReference>
<proteinExistence type="predicted"/>
<dbReference type="InterPro" id="IPR036236">
    <property type="entry name" value="Znf_C2H2_sf"/>
</dbReference>
<dbReference type="FunFam" id="3.30.160.60:FF:000625">
    <property type="entry name" value="Zinc finger protein 536"/>
    <property type="match status" value="1"/>
</dbReference>
<reference evidence="9" key="1">
    <citation type="submission" date="2025-08" db="UniProtKB">
        <authorList>
            <consortium name="RefSeq"/>
        </authorList>
    </citation>
    <scope>IDENTIFICATION</scope>
</reference>
<keyword evidence="2" id="KW-0677">Repeat</keyword>
<evidence type="ECO:0000256" key="6">
    <source>
        <dbReference type="SAM" id="MobiDB-lite"/>
    </source>
</evidence>
<feature type="domain" description="C2H2-type" evidence="7">
    <location>
        <begin position="268"/>
        <end position="295"/>
    </location>
</feature>
<feature type="region of interest" description="Disordered" evidence="6">
    <location>
        <begin position="101"/>
        <end position="212"/>
    </location>
</feature>
<evidence type="ECO:0000256" key="1">
    <source>
        <dbReference type="ARBA" id="ARBA00022723"/>
    </source>
</evidence>
<dbReference type="InterPro" id="IPR013087">
    <property type="entry name" value="Znf_C2H2_type"/>
</dbReference>
<dbReference type="SMART" id="SM00355">
    <property type="entry name" value="ZnF_C2H2"/>
    <property type="match status" value="3"/>
</dbReference>
<evidence type="ECO:0000313" key="9">
    <source>
        <dbReference type="RefSeq" id="XP_005725727.1"/>
    </source>
</evidence>
<dbReference type="Pfam" id="PF00096">
    <property type="entry name" value="zf-C2H2"/>
    <property type="match status" value="3"/>
</dbReference>
<dbReference type="SUPFAM" id="SSF57667">
    <property type="entry name" value="beta-beta-alpha zinc fingers"/>
    <property type="match status" value="2"/>
</dbReference>
<evidence type="ECO:0000256" key="5">
    <source>
        <dbReference type="PROSITE-ProRule" id="PRU00042"/>
    </source>
</evidence>
<dbReference type="AlphaFoldDB" id="A0A9Y3R0D0"/>
<dbReference type="RefSeq" id="XP_005725727.1">
    <property type="nucleotide sequence ID" value="XM_005725670.1"/>
</dbReference>
<dbReference type="GO" id="GO:0008270">
    <property type="term" value="F:zinc ion binding"/>
    <property type="evidence" value="ECO:0007669"/>
    <property type="project" value="UniProtKB-KW"/>
</dbReference>
<dbReference type="CDD" id="cd00065">
    <property type="entry name" value="FYVE_like_SF"/>
    <property type="match status" value="1"/>
</dbReference>
<evidence type="ECO:0000256" key="4">
    <source>
        <dbReference type="ARBA" id="ARBA00022833"/>
    </source>
</evidence>
<dbReference type="FunFam" id="3.30.160.60:FF:000912">
    <property type="entry name" value="Zinc finger protein 660"/>
    <property type="match status" value="1"/>
</dbReference>
<feature type="domain" description="C2H2-type" evidence="7">
    <location>
        <begin position="240"/>
        <end position="267"/>
    </location>
</feature>
<keyword evidence="8" id="KW-1185">Reference proteome</keyword>
<feature type="compositionally biased region" description="Acidic residues" evidence="6">
    <location>
        <begin position="159"/>
        <end position="172"/>
    </location>
</feature>
<feature type="compositionally biased region" description="Polar residues" evidence="6">
    <location>
        <begin position="191"/>
        <end position="202"/>
    </location>
</feature>
<feature type="region of interest" description="Disordered" evidence="6">
    <location>
        <begin position="51"/>
        <end position="89"/>
    </location>
</feature>
<keyword evidence="4" id="KW-0862">Zinc</keyword>
<evidence type="ECO:0000259" key="7">
    <source>
        <dbReference type="PROSITE" id="PS50157"/>
    </source>
</evidence>
<keyword evidence="3 5" id="KW-0863">Zinc-finger</keyword>
<evidence type="ECO:0000256" key="3">
    <source>
        <dbReference type="ARBA" id="ARBA00022771"/>
    </source>
</evidence>
<dbReference type="PROSITE" id="PS50157">
    <property type="entry name" value="ZINC_FINGER_C2H2_2"/>
    <property type="match status" value="3"/>
</dbReference>
<organism evidence="8 9">
    <name type="scientific">Pundamilia nyererei</name>
    <dbReference type="NCBI Taxonomy" id="303518"/>
    <lineage>
        <taxon>Eukaryota</taxon>
        <taxon>Metazoa</taxon>
        <taxon>Chordata</taxon>
        <taxon>Craniata</taxon>
        <taxon>Vertebrata</taxon>
        <taxon>Euteleostomi</taxon>
        <taxon>Actinopterygii</taxon>
        <taxon>Neopterygii</taxon>
        <taxon>Teleostei</taxon>
        <taxon>Neoteleostei</taxon>
        <taxon>Acanthomorphata</taxon>
        <taxon>Ovalentaria</taxon>
        <taxon>Cichlomorphae</taxon>
        <taxon>Cichliformes</taxon>
        <taxon>Cichlidae</taxon>
        <taxon>African cichlids</taxon>
        <taxon>Pseudocrenilabrinae</taxon>
        <taxon>Haplochromini</taxon>
        <taxon>Pundamilia</taxon>
    </lineage>
</organism>
<gene>
    <name evidence="9" type="primary">LOC102196876</name>
</gene>
<keyword evidence="1" id="KW-0479">Metal-binding</keyword>
<protein>
    <submittedName>
        <fullName evidence="9">Zinc finger and SCAN domain-containing protein 5A-like isoform X3</fullName>
    </submittedName>
</protein>
<feature type="region of interest" description="Disordered" evidence="6">
    <location>
        <begin position="1"/>
        <end position="36"/>
    </location>
</feature>
<sequence length="324" mass="36344">MNEVDYLDHNRAESLQFEEKPDIKPPDVEQLQDADINQTADVQQLLVIKEEVSHEWSNSPDQKGPELLFKKEEQDELSNSEVGEPLNDLTKADIIRLQLTAGPVKTENDEEKPNSLLCSLAKQIKSESDGEDREGPGPGLWNPDPNTDEKASDSSATDVSDDDDDDDSDDGGGDWQEPLSDSGPPNDDGENNQGAPTSSANGLKSPKSKRPVQRLMTSHLMETSSRHLGNVDSPRQDRQFICGICGKRFTQKQNLKTHIRIHTGEKPFHCDFCGKRFRHLYSFKAHIRIHTGEKPFVCDICGERFTQQQNIKRHIRVHTGRGAI</sequence>
<dbReference type="GeneID" id="102196876"/>
<name>A0A9Y3R0D0_9CICH</name>
<dbReference type="PANTHER" id="PTHR23235">
    <property type="entry name" value="KRUEPPEL-LIKE TRANSCRIPTION FACTOR"/>
    <property type="match status" value="1"/>
</dbReference>
<dbReference type="FunFam" id="3.30.160.60:FF:001290">
    <property type="entry name" value="Zinc finger 45-like"/>
    <property type="match status" value="1"/>
</dbReference>
<feature type="compositionally biased region" description="Basic and acidic residues" evidence="6">
    <location>
        <begin position="1"/>
        <end position="27"/>
    </location>
</feature>